<protein>
    <submittedName>
        <fullName evidence="1">Uncharacterized protein</fullName>
    </submittedName>
</protein>
<dbReference type="EMBL" id="JAEVFJ010000013">
    <property type="protein sequence ID" value="KAH8101276.1"/>
    <property type="molecule type" value="Genomic_DNA"/>
</dbReference>
<evidence type="ECO:0000313" key="2">
    <source>
        <dbReference type="Proteomes" id="UP000813824"/>
    </source>
</evidence>
<keyword evidence="2" id="KW-1185">Reference proteome</keyword>
<evidence type="ECO:0000313" key="1">
    <source>
        <dbReference type="EMBL" id="KAH8101276.1"/>
    </source>
</evidence>
<organism evidence="1 2">
    <name type="scientific">Cristinia sonorae</name>
    <dbReference type="NCBI Taxonomy" id="1940300"/>
    <lineage>
        <taxon>Eukaryota</taxon>
        <taxon>Fungi</taxon>
        <taxon>Dikarya</taxon>
        <taxon>Basidiomycota</taxon>
        <taxon>Agaricomycotina</taxon>
        <taxon>Agaricomycetes</taxon>
        <taxon>Agaricomycetidae</taxon>
        <taxon>Agaricales</taxon>
        <taxon>Pleurotineae</taxon>
        <taxon>Stephanosporaceae</taxon>
        <taxon>Cristinia</taxon>
    </lineage>
</organism>
<dbReference type="Proteomes" id="UP000813824">
    <property type="component" value="Unassembled WGS sequence"/>
</dbReference>
<proteinExistence type="predicted"/>
<dbReference type="AlphaFoldDB" id="A0A8K0URX5"/>
<accession>A0A8K0URX5</accession>
<gene>
    <name evidence="1" type="ORF">BXZ70DRAFT_906900</name>
</gene>
<name>A0A8K0URX5_9AGAR</name>
<sequence>MTLLLWVAHTWGPMSTGRIFQHRMLLASKAAFPEYQHPSLTTALVEVWGGKDQKIEAVHLGFLATSITDTPAVRQRPIDIDKDVSSWYTESSQLKMWFPPP</sequence>
<reference evidence="1" key="1">
    <citation type="journal article" date="2021" name="New Phytol.">
        <title>Evolutionary innovations through gain and loss of genes in the ectomycorrhizal Boletales.</title>
        <authorList>
            <person name="Wu G."/>
            <person name="Miyauchi S."/>
            <person name="Morin E."/>
            <person name="Kuo A."/>
            <person name="Drula E."/>
            <person name="Varga T."/>
            <person name="Kohler A."/>
            <person name="Feng B."/>
            <person name="Cao Y."/>
            <person name="Lipzen A."/>
            <person name="Daum C."/>
            <person name="Hundley H."/>
            <person name="Pangilinan J."/>
            <person name="Johnson J."/>
            <person name="Barry K."/>
            <person name="LaButti K."/>
            <person name="Ng V."/>
            <person name="Ahrendt S."/>
            <person name="Min B."/>
            <person name="Choi I.G."/>
            <person name="Park H."/>
            <person name="Plett J.M."/>
            <person name="Magnuson J."/>
            <person name="Spatafora J.W."/>
            <person name="Nagy L.G."/>
            <person name="Henrissat B."/>
            <person name="Grigoriev I.V."/>
            <person name="Yang Z.L."/>
            <person name="Xu J."/>
            <person name="Martin F.M."/>
        </authorList>
    </citation>
    <scope>NUCLEOTIDE SEQUENCE</scope>
    <source>
        <strain evidence="1">KKN 215</strain>
    </source>
</reference>
<comment type="caution">
    <text evidence="1">The sequence shown here is derived from an EMBL/GenBank/DDBJ whole genome shotgun (WGS) entry which is preliminary data.</text>
</comment>